<evidence type="ECO:0000313" key="3">
    <source>
        <dbReference type="EMBL" id="UUP18692.1"/>
    </source>
</evidence>
<dbReference type="Proteomes" id="UP001342418">
    <property type="component" value="Chromosome"/>
</dbReference>
<dbReference type="InterPro" id="IPR025714">
    <property type="entry name" value="Methyltranfer_dom"/>
</dbReference>
<keyword evidence="4" id="KW-1185">Reference proteome</keyword>
<keyword evidence="3" id="KW-0489">Methyltransferase</keyword>
<sequence length="360" mass="38876">MSEAQMPQTLDETAAAAFAEKAGAMLEAGAVAVMMSIGHRLGLFDLMAALPPSTSEAIAQRAALSERYVREWLAVMVTGRIVAYHPQTKTYHLPSEHAACLTRGAQLGNLAVYAQAVAMMGQMQERLIACMETGEGLAYGDYPCFHQMMAEDSGQTVVARLFDTILPLAEGTAERLATGIEVLDAGCGRGAALIEMARRYPASRFTGYDLCGDAIAFAKEAARKAGLDNIRFEQRDLTGYDEKARFDLITSFDAVHDQKDPQALARGLKGALRGGGVYLMQDIGGSARLENNLDFPFAPFLYAVSLCHCMPVSLGQGGLGLGTMWGWETAQSILDAAGFRSVERHVLPHDPMNVWFVARV</sequence>
<gene>
    <name evidence="3" type="primary">mppJ</name>
    <name evidence="3" type="ORF">NTH_03176</name>
</gene>
<dbReference type="InterPro" id="IPR048711">
    <property type="entry name" value="WHD_Rv2258c"/>
</dbReference>
<dbReference type="InterPro" id="IPR029063">
    <property type="entry name" value="SAM-dependent_MTases_sf"/>
</dbReference>
<accession>A0ABY5MMN0</accession>
<dbReference type="GO" id="GO:0032259">
    <property type="term" value="P:methylation"/>
    <property type="evidence" value="ECO:0007669"/>
    <property type="project" value="UniProtKB-KW"/>
</dbReference>
<dbReference type="InterPro" id="IPR053173">
    <property type="entry name" value="SAM-binding_MTase"/>
</dbReference>
<keyword evidence="3" id="KW-0808">Transferase</keyword>
<dbReference type="Pfam" id="PF13847">
    <property type="entry name" value="Methyltransf_31"/>
    <property type="match status" value="1"/>
</dbReference>
<organism evidence="3 4">
    <name type="scientific">Nitratireductor thuwali</name>
    <dbReference type="NCBI Taxonomy" id="2267699"/>
    <lineage>
        <taxon>Bacteria</taxon>
        <taxon>Pseudomonadati</taxon>
        <taxon>Pseudomonadota</taxon>
        <taxon>Alphaproteobacteria</taxon>
        <taxon>Hyphomicrobiales</taxon>
        <taxon>Phyllobacteriaceae</taxon>
        <taxon>Nitratireductor</taxon>
    </lineage>
</organism>
<dbReference type="PANTHER" id="PTHR45128">
    <property type="entry name" value="METHYLTRANSFERASE TYPE 11"/>
    <property type="match status" value="1"/>
</dbReference>
<dbReference type="Gene3D" id="3.40.50.150">
    <property type="entry name" value="Vaccinia Virus protein VP39"/>
    <property type="match status" value="1"/>
</dbReference>
<dbReference type="EMBL" id="CP030941">
    <property type="protein sequence ID" value="UUP18692.1"/>
    <property type="molecule type" value="Genomic_DNA"/>
</dbReference>
<proteinExistence type="predicted"/>
<evidence type="ECO:0000259" key="1">
    <source>
        <dbReference type="Pfam" id="PF13847"/>
    </source>
</evidence>
<dbReference type="SUPFAM" id="SSF53335">
    <property type="entry name" value="S-adenosyl-L-methionine-dependent methyltransferases"/>
    <property type="match status" value="1"/>
</dbReference>
<dbReference type="EC" id="2.1.1.281" evidence="3"/>
<reference evidence="3 4" key="1">
    <citation type="submission" date="2018-07" db="EMBL/GenBank/DDBJ databases">
        <title>Genome sequence of Nitratireductor thuwali#1536.</title>
        <authorList>
            <person name="Michoud G."/>
            <person name="Merlino G."/>
            <person name="Sefrji F.O."/>
            <person name="Daffonchio D."/>
        </authorList>
    </citation>
    <scope>NUCLEOTIDE SEQUENCE [LARGE SCALE GENOMIC DNA]</scope>
    <source>
        <strain evidence="4">Nit1536</strain>
    </source>
</reference>
<dbReference type="CDD" id="cd02440">
    <property type="entry name" value="AdoMet_MTases"/>
    <property type="match status" value="1"/>
</dbReference>
<evidence type="ECO:0000313" key="4">
    <source>
        <dbReference type="Proteomes" id="UP001342418"/>
    </source>
</evidence>
<evidence type="ECO:0000259" key="2">
    <source>
        <dbReference type="Pfam" id="PF21320"/>
    </source>
</evidence>
<feature type="domain" description="Methyltransferase" evidence="1">
    <location>
        <begin position="179"/>
        <end position="284"/>
    </location>
</feature>
<feature type="domain" description="S-adenosylmethionine-dependent methyltransferase Rv2258c-like winged HTH" evidence="2">
    <location>
        <begin position="29"/>
        <end position="103"/>
    </location>
</feature>
<protein>
    <submittedName>
        <fullName evidence="3">Phenylpyruvate C(3)-methyltransferase</fullName>
        <ecNumber evidence="3">2.1.1.281</ecNumber>
    </submittedName>
</protein>
<name>A0ABY5MMN0_9HYPH</name>
<dbReference type="GO" id="GO:0008168">
    <property type="term" value="F:methyltransferase activity"/>
    <property type="evidence" value="ECO:0007669"/>
    <property type="project" value="UniProtKB-KW"/>
</dbReference>
<dbReference type="PANTHER" id="PTHR45128:SF1">
    <property type="entry name" value="S-ADENOSYLMETHIONINE-DEPENDENT METHYLTRANSFERASE RV2258C"/>
    <property type="match status" value="1"/>
</dbReference>
<dbReference type="Pfam" id="PF21320">
    <property type="entry name" value="WHD_Rv2258c"/>
    <property type="match status" value="1"/>
</dbReference>